<dbReference type="Gene3D" id="3.40.190.10">
    <property type="entry name" value="Periplasmic binding protein-like II"/>
    <property type="match status" value="1"/>
</dbReference>
<comment type="caution">
    <text evidence="2">The sequence shown here is derived from an EMBL/GenBank/DDBJ whole genome shotgun (WGS) entry which is preliminary data.</text>
</comment>
<sequence length="324" mass="33917">MTLNSLLRLGAVSLVAAVFPGAGLAQYPERPVHMVVPYPPGGGTDNIARLLADRLAQQMGRPFVVDNRPGANGNIGADAVARAPADGYTLLLAGMGPLAVNPGLYKRMPYDPAKAFAPIAVVSSAPLVLVAGPSAPAGDLRQFVRIMRERPDSLTIANAGEGSPHHICAGLFVKAAGASVIHVPYKGAAPAVTDLLGGSVQALCENVGTISPYLKERKLRPLAVSTQRRTALLPDVPTFEEGGLPGIDFSLWFMLVAPAGTPSEVVARLNREVNAVLAQPDAIARLRDLANEPVGGTVQAAADFLRKETERWPGLVKSIGLNQQ</sequence>
<evidence type="ECO:0000313" key="3">
    <source>
        <dbReference type="Proteomes" id="UP000292445"/>
    </source>
</evidence>
<dbReference type="Pfam" id="PF03401">
    <property type="entry name" value="TctC"/>
    <property type="match status" value="1"/>
</dbReference>
<accession>A0A4Q7N6G2</accession>
<dbReference type="SUPFAM" id="SSF53850">
    <property type="entry name" value="Periplasmic binding protein-like II"/>
    <property type="match status" value="1"/>
</dbReference>
<dbReference type="Gene3D" id="3.40.190.150">
    <property type="entry name" value="Bordetella uptake gene, domain 1"/>
    <property type="match status" value="1"/>
</dbReference>
<gene>
    <name evidence="2" type="ORF">EV675_5640</name>
</gene>
<evidence type="ECO:0000313" key="2">
    <source>
        <dbReference type="EMBL" id="RZS76917.1"/>
    </source>
</evidence>
<organism evidence="2 3">
    <name type="scientific">Pigmentiphaga kullae</name>
    <dbReference type="NCBI Taxonomy" id="151784"/>
    <lineage>
        <taxon>Bacteria</taxon>
        <taxon>Pseudomonadati</taxon>
        <taxon>Pseudomonadota</taxon>
        <taxon>Betaproteobacteria</taxon>
        <taxon>Burkholderiales</taxon>
        <taxon>Alcaligenaceae</taxon>
        <taxon>Pigmentiphaga</taxon>
    </lineage>
</organism>
<dbReference type="Proteomes" id="UP000292445">
    <property type="component" value="Unassembled WGS sequence"/>
</dbReference>
<protein>
    <submittedName>
        <fullName evidence="2">Tripartite-type tricarboxylate transporter receptor subunit TctC</fullName>
    </submittedName>
</protein>
<dbReference type="CDD" id="cd13578">
    <property type="entry name" value="PBP2_Bug27"/>
    <property type="match status" value="1"/>
</dbReference>
<dbReference type="OrthoDB" id="8847979at2"/>
<dbReference type="AlphaFoldDB" id="A0A4Q7N6G2"/>
<evidence type="ECO:0000256" key="1">
    <source>
        <dbReference type="ARBA" id="ARBA00006987"/>
    </source>
</evidence>
<keyword evidence="2" id="KW-0675">Receptor</keyword>
<name>A0A4Q7N6G2_9BURK</name>
<dbReference type="PANTHER" id="PTHR42928">
    <property type="entry name" value="TRICARBOXYLATE-BINDING PROTEIN"/>
    <property type="match status" value="1"/>
</dbReference>
<proteinExistence type="inferred from homology"/>
<keyword evidence="3" id="KW-1185">Reference proteome</keyword>
<dbReference type="InterPro" id="IPR005064">
    <property type="entry name" value="BUG"/>
</dbReference>
<comment type="similarity">
    <text evidence="1">Belongs to the UPF0065 (bug) family.</text>
</comment>
<dbReference type="EMBL" id="SGXC01000004">
    <property type="protein sequence ID" value="RZS76917.1"/>
    <property type="molecule type" value="Genomic_DNA"/>
</dbReference>
<dbReference type="RefSeq" id="WP_130361988.1">
    <property type="nucleotide sequence ID" value="NZ_SGXC01000004.1"/>
</dbReference>
<reference evidence="2 3" key="1">
    <citation type="submission" date="2019-02" db="EMBL/GenBank/DDBJ databases">
        <title>Genomic Encyclopedia of Type Strains, Phase IV (KMG-IV): sequencing the most valuable type-strain genomes for metagenomic binning, comparative biology and taxonomic classification.</title>
        <authorList>
            <person name="Goeker M."/>
        </authorList>
    </citation>
    <scope>NUCLEOTIDE SEQUENCE [LARGE SCALE GENOMIC DNA]</scope>
    <source>
        <strain evidence="2 3">K24</strain>
    </source>
</reference>
<dbReference type="InterPro" id="IPR042100">
    <property type="entry name" value="Bug_dom1"/>
</dbReference>
<dbReference type="PANTHER" id="PTHR42928:SF5">
    <property type="entry name" value="BLR1237 PROTEIN"/>
    <property type="match status" value="1"/>
</dbReference>
<dbReference type="PIRSF" id="PIRSF017082">
    <property type="entry name" value="YflP"/>
    <property type="match status" value="1"/>
</dbReference>